<gene>
    <name evidence="13" type="ORF">BDV35DRAFT_381198</name>
</gene>
<evidence type="ECO:0000256" key="10">
    <source>
        <dbReference type="ARBA" id="ARBA00049340"/>
    </source>
</evidence>
<comment type="subunit">
    <text evidence="3">Homotrimer.</text>
</comment>
<dbReference type="SUPFAM" id="SSF49503">
    <property type="entry name" value="Cupredoxins"/>
    <property type="match status" value="2"/>
</dbReference>
<evidence type="ECO:0000256" key="4">
    <source>
        <dbReference type="ARBA" id="ARBA00011882"/>
    </source>
</evidence>
<dbReference type="CDD" id="cd11020">
    <property type="entry name" value="CuRO_1_CuNIR"/>
    <property type="match status" value="1"/>
</dbReference>
<organism evidence="13">
    <name type="scientific">Aspergillus flavus</name>
    <dbReference type="NCBI Taxonomy" id="5059"/>
    <lineage>
        <taxon>Eukaryota</taxon>
        <taxon>Fungi</taxon>
        <taxon>Dikarya</taxon>
        <taxon>Ascomycota</taxon>
        <taxon>Pezizomycotina</taxon>
        <taxon>Eurotiomycetes</taxon>
        <taxon>Eurotiomycetidae</taxon>
        <taxon>Eurotiales</taxon>
        <taxon>Aspergillaceae</taxon>
        <taxon>Aspergillus</taxon>
        <taxon>Aspergillus subgen. Circumdati</taxon>
    </lineage>
</organism>
<evidence type="ECO:0000256" key="7">
    <source>
        <dbReference type="ARBA" id="ARBA00022737"/>
    </source>
</evidence>
<dbReference type="VEuPathDB" id="FungiDB:F9C07_2282983"/>
<evidence type="ECO:0000256" key="9">
    <source>
        <dbReference type="ARBA" id="ARBA00023008"/>
    </source>
</evidence>
<evidence type="ECO:0000259" key="12">
    <source>
        <dbReference type="Pfam" id="PF07732"/>
    </source>
</evidence>
<evidence type="ECO:0000256" key="8">
    <source>
        <dbReference type="ARBA" id="ARBA00023002"/>
    </source>
</evidence>
<dbReference type="Proteomes" id="UP000325434">
    <property type="component" value="Unassembled WGS sequence"/>
</dbReference>
<comment type="similarity">
    <text evidence="2">Belongs to the multicopper oxidase family.</text>
</comment>
<keyword evidence="9 11" id="KW-0186">Copper</keyword>
<keyword evidence="8" id="KW-0560">Oxidoreductase</keyword>
<dbReference type="Pfam" id="PF07732">
    <property type="entry name" value="Cu-oxidase_3"/>
    <property type="match status" value="1"/>
</dbReference>
<name>A0A5N6GUN7_ASPFL</name>
<dbReference type="CDD" id="cd04208">
    <property type="entry name" value="CuRO_2_CuNIR"/>
    <property type="match status" value="1"/>
</dbReference>
<evidence type="ECO:0000256" key="5">
    <source>
        <dbReference type="ARBA" id="ARBA00017290"/>
    </source>
</evidence>
<dbReference type="VEuPathDB" id="FungiDB:AFLA_001883"/>
<dbReference type="PANTHER" id="PTHR11709">
    <property type="entry name" value="MULTI-COPPER OXIDASE"/>
    <property type="match status" value="1"/>
</dbReference>
<feature type="domain" description="Plastocyanin-like" evidence="12">
    <location>
        <begin position="174"/>
        <end position="275"/>
    </location>
</feature>
<dbReference type="AlphaFoldDB" id="A0A5N6GUN7"/>
<dbReference type="EMBL" id="ML734609">
    <property type="protein sequence ID" value="KAB8245655.1"/>
    <property type="molecule type" value="Genomic_DNA"/>
</dbReference>
<dbReference type="GO" id="GO:0050421">
    <property type="term" value="F:nitrite reductase (NO-forming) activity"/>
    <property type="evidence" value="ECO:0007669"/>
    <property type="project" value="UniProtKB-EC"/>
</dbReference>
<feature type="binding site" description="type 1 copper site" evidence="11">
    <location>
        <position position="251"/>
    </location>
    <ligand>
        <name>Cu cation</name>
        <dbReference type="ChEBI" id="CHEBI:23378"/>
        <label>1</label>
    </ligand>
</feature>
<feature type="binding site" description="type 1 copper site" evidence="11">
    <location>
        <position position="216"/>
    </location>
    <ligand>
        <name>Cu cation</name>
        <dbReference type="ChEBI" id="CHEBI:23378"/>
        <label>1</label>
    </ligand>
</feature>
<sequence>MNTAFSSLCRTKSRYASVTTIRGARRLPPRLLSSPCSPLRGPFLARQISTESRKGTSGFQIKYVLLLSTAATLSWLLYARQHGAVWLDSDKSYFTHPDPLAPNNGIHQQKTTNEIQDSQKETFKSLEAEDLPTEKAILTTAPNVPPPITRDYPVILDVDLTAVAKLEQLTNQYKYEKWTFNNSVPGPFIRARVGDIVNLKITNHDESGMPHNIDCHAFLGPGGGSALTTVNEGETKTARFRLQNPGLYIYHCAVGPVGVHIANGMYGLLYVQPEQDLPPVDKEYYVMQSEFYHEPPEPDDNGQMSSTVEFSWPHALREAADVVVFNGSEAALTEKPLKATLDDTVRIFFGNGGPNLTSSFHVIGTCFNKVYRDSDVLSPPGQCVQTVSVPPGGSTIVDMKMVVPGTYTIVDHAIFRLEKGAKGFLNVSGEPRPMLYYSTLPPQPCEGFNLKYKCLPNEVQQFVNLLNDISHIGTFFIGELNKSSTSQFTISIIVIPGQILELWTKYLSKRSTHNFPGLWHISTDSSFVNTTLIHLSLSCVLAEQHVFQFYLWGSVAQGQ</sequence>
<proteinExistence type="inferred from homology"/>
<evidence type="ECO:0000313" key="13">
    <source>
        <dbReference type="EMBL" id="KAB8245655.1"/>
    </source>
</evidence>
<reference evidence="13" key="1">
    <citation type="submission" date="2019-04" db="EMBL/GenBank/DDBJ databases">
        <title>Friends and foes A comparative genomics study of 23 Aspergillus species from section Flavi.</title>
        <authorList>
            <consortium name="DOE Joint Genome Institute"/>
            <person name="Kjaerbolling I."/>
            <person name="Vesth T."/>
            <person name="Frisvad J.C."/>
            <person name="Nybo J.L."/>
            <person name="Theobald S."/>
            <person name="Kildgaard S."/>
            <person name="Isbrandt T."/>
            <person name="Kuo A."/>
            <person name="Sato A."/>
            <person name="Lyhne E.K."/>
            <person name="Kogle M.E."/>
            <person name="Wiebenga A."/>
            <person name="Kun R.S."/>
            <person name="Lubbers R.J."/>
            <person name="Makela M.R."/>
            <person name="Barry K."/>
            <person name="Chovatia M."/>
            <person name="Clum A."/>
            <person name="Daum C."/>
            <person name="Haridas S."/>
            <person name="He G."/>
            <person name="LaButti K."/>
            <person name="Lipzen A."/>
            <person name="Mondo S."/>
            <person name="Riley R."/>
            <person name="Salamov A."/>
            <person name="Simmons B.A."/>
            <person name="Magnuson J.K."/>
            <person name="Henrissat B."/>
            <person name="Mortensen U.H."/>
            <person name="Larsen T.O."/>
            <person name="Devries R.P."/>
            <person name="Grigoriev I.V."/>
            <person name="Machida M."/>
            <person name="Baker S.E."/>
            <person name="Andersen M.R."/>
        </authorList>
    </citation>
    <scope>NUCLEOTIDE SEQUENCE [LARGE SCALE GENOMIC DNA]</scope>
    <source>
        <strain evidence="13">CBS 121.62</strain>
    </source>
</reference>
<protein>
    <recommendedName>
        <fullName evidence="5">Copper-containing nitrite reductase</fullName>
        <ecNumber evidence="4">1.7.2.1</ecNumber>
    </recommendedName>
</protein>
<dbReference type="EC" id="1.7.2.1" evidence="4"/>
<dbReference type="PRINTS" id="PR00695">
    <property type="entry name" value="CUNO2RDTASE"/>
</dbReference>
<feature type="binding site" description="type 1 copper site" evidence="11">
    <location>
        <position position="211"/>
    </location>
    <ligand>
        <name>Cu cation</name>
        <dbReference type="ChEBI" id="CHEBI:23378"/>
        <label>1</label>
    </ligand>
</feature>
<evidence type="ECO:0000256" key="2">
    <source>
        <dbReference type="ARBA" id="ARBA00010609"/>
    </source>
</evidence>
<feature type="binding site" description="type 1 copper site" evidence="11">
    <location>
        <position position="260"/>
    </location>
    <ligand>
        <name>Cu cation</name>
        <dbReference type="ChEBI" id="CHEBI:23378"/>
        <label>1</label>
    </ligand>
</feature>
<keyword evidence="6 11" id="KW-0479">Metal-binding</keyword>
<dbReference type="InterPro" id="IPR045087">
    <property type="entry name" value="Cu-oxidase_fam"/>
</dbReference>
<accession>A0A5N6GUN7</accession>
<evidence type="ECO:0000256" key="6">
    <source>
        <dbReference type="ARBA" id="ARBA00022723"/>
    </source>
</evidence>
<keyword evidence="7" id="KW-0677">Repeat</keyword>
<evidence type="ECO:0000256" key="1">
    <source>
        <dbReference type="ARBA" id="ARBA00001960"/>
    </source>
</evidence>
<feature type="binding site" description="type 1 copper site" evidence="11">
    <location>
        <position position="412"/>
    </location>
    <ligand>
        <name>Cu cation</name>
        <dbReference type="ChEBI" id="CHEBI:23378"/>
        <label>1</label>
    </ligand>
</feature>
<dbReference type="InterPro" id="IPR008972">
    <property type="entry name" value="Cupredoxin"/>
</dbReference>
<dbReference type="GO" id="GO:0005507">
    <property type="term" value="F:copper ion binding"/>
    <property type="evidence" value="ECO:0007669"/>
    <property type="project" value="InterPro"/>
</dbReference>
<feature type="binding site" description="type 1 copper site" evidence="11">
    <location>
        <position position="252"/>
    </location>
    <ligand>
        <name>Cu cation</name>
        <dbReference type="ChEBI" id="CHEBI:23378"/>
        <label>1</label>
    </ligand>
</feature>
<dbReference type="FunFam" id="2.60.40.420:FF:000093">
    <property type="entry name" value="Copper-containing nitrite reductase"/>
    <property type="match status" value="1"/>
</dbReference>
<comment type="cofactor">
    <cofactor evidence="11">
        <name>Cu(2+)</name>
        <dbReference type="ChEBI" id="CHEBI:29036"/>
    </cofactor>
</comment>
<comment type="catalytic activity">
    <reaction evidence="10">
        <text>nitric oxide + Fe(III)-[cytochrome c] + H2O = Fe(II)-[cytochrome c] + nitrite + 2 H(+)</text>
        <dbReference type="Rhea" id="RHEA:15233"/>
        <dbReference type="Rhea" id="RHEA-COMP:10350"/>
        <dbReference type="Rhea" id="RHEA-COMP:14399"/>
        <dbReference type="ChEBI" id="CHEBI:15377"/>
        <dbReference type="ChEBI" id="CHEBI:15378"/>
        <dbReference type="ChEBI" id="CHEBI:16301"/>
        <dbReference type="ChEBI" id="CHEBI:16480"/>
        <dbReference type="ChEBI" id="CHEBI:29033"/>
        <dbReference type="ChEBI" id="CHEBI:29034"/>
        <dbReference type="EC" id="1.7.2.1"/>
    </reaction>
</comment>
<evidence type="ECO:0000256" key="3">
    <source>
        <dbReference type="ARBA" id="ARBA00011233"/>
    </source>
</evidence>
<feature type="binding site" description="type 1 copper site" evidence="11">
    <location>
        <position position="265"/>
    </location>
    <ligand>
        <name>Cu cation</name>
        <dbReference type="ChEBI" id="CHEBI:23378"/>
        <label>1</label>
    </ligand>
</feature>
<dbReference type="InterPro" id="IPR011707">
    <property type="entry name" value="Cu-oxidase-like_N"/>
</dbReference>
<dbReference type="InterPro" id="IPR001287">
    <property type="entry name" value="NO2-reductase_Cu"/>
</dbReference>
<comment type="cofactor">
    <cofactor evidence="1 11">
        <name>Cu(+)</name>
        <dbReference type="ChEBI" id="CHEBI:49552"/>
    </cofactor>
</comment>
<dbReference type="PANTHER" id="PTHR11709:SF394">
    <property type="entry name" value="FI03373P-RELATED"/>
    <property type="match status" value="1"/>
</dbReference>
<dbReference type="Gene3D" id="2.60.40.420">
    <property type="entry name" value="Cupredoxins - blue copper proteins"/>
    <property type="match status" value="2"/>
</dbReference>
<evidence type="ECO:0000256" key="11">
    <source>
        <dbReference type="PIRSR" id="PIRSR601287-1"/>
    </source>
</evidence>